<keyword evidence="5" id="KW-1185">Reference proteome</keyword>
<dbReference type="RefSeq" id="WP_119531027.1">
    <property type="nucleotide sequence ID" value="NZ_JBHSSP010000009.1"/>
</dbReference>
<dbReference type="OrthoDB" id="9805629at2"/>
<dbReference type="GO" id="GO:0009307">
    <property type="term" value="P:DNA restriction-modification system"/>
    <property type="evidence" value="ECO:0007669"/>
    <property type="project" value="InterPro"/>
</dbReference>
<evidence type="ECO:0000313" key="4">
    <source>
        <dbReference type="EMBL" id="RIY38715.1"/>
    </source>
</evidence>
<gene>
    <name evidence="4" type="ORF">CKF58_03520</name>
</gene>
<dbReference type="Proteomes" id="UP000265916">
    <property type="component" value="Unassembled WGS sequence"/>
</dbReference>
<keyword evidence="1" id="KW-0489">Methyltransferase</keyword>
<keyword evidence="2" id="KW-0808">Transferase</keyword>
<proteinExistence type="predicted"/>
<dbReference type="SUPFAM" id="SSF53335">
    <property type="entry name" value="S-adenosyl-L-methionine-dependent methyltransferases"/>
    <property type="match status" value="1"/>
</dbReference>
<evidence type="ECO:0000256" key="2">
    <source>
        <dbReference type="ARBA" id="ARBA00022679"/>
    </source>
</evidence>
<dbReference type="GO" id="GO:0032259">
    <property type="term" value="P:methylation"/>
    <property type="evidence" value="ECO:0007669"/>
    <property type="project" value="UniProtKB-KW"/>
</dbReference>
<comment type="caution">
    <text evidence="4">The sequence shown here is derived from an EMBL/GenBank/DDBJ whole genome shotgun (WGS) entry which is preliminary data.</text>
</comment>
<reference evidence="4 5" key="1">
    <citation type="submission" date="2017-08" db="EMBL/GenBank/DDBJ databases">
        <title>Reclassification of Bisgaard taxon 37 and 44.</title>
        <authorList>
            <person name="Christensen H."/>
        </authorList>
    </citation>
    <scope>NUCLEOTIDE SEQUENCE [LARGE SCALE GENOMIC DNA]</scope>
    <source>
        <strain evidence="4 5">111</strain>
    </source>
</reference>
<sequence length="159" mass="18507">MYLRTPEIILNEQENMCYLGDSLSLLDKVEADIFYLDPPYNQRQYAPNYHLLETIARYDNPQIKGVSGMRDYQQQKSTFCNAQAALVSLEKIVQQGKYQHLLLSYNDEGIMPEAEILGILRSQQLHVEVVDFDYLRFKSNSKGSNQKKFIKEKLYLASK</sequence>
<dbReference type="AlphaFoldDB" id="A0A3A1YM26"/>
<evidence type="ECO:0000313" key="5">
    <source>
        <dbReference type="Proteomes" id="UP000265916"/>
    </source>
</evidence>
<name>A0A3A1YM26_9GAMM</name>
<keyword evidence="3" id="KW-0949">S-adenosyl-L-methionine</keyword>
<dbReference type="InterPro" id="IPR029063">
    <property type="entry name" value="SAM-dependent_MTases_sf"/>
</dbReference>
<dbReference type="GO" id="GO:0009007">
    <property type="term" value="F:site-specific DNA-methyltransferase (adenine-specific) activity"/>
    <property type="evidence" value="ECO:0007669"/>
    <property type="project" value="UniProtKB-EC"/>
</dbReference>
<protein>
    <submittedName>
        <fullName evidence="4">Uncharacterized protein</fullName>
    </submittedName>
</protein>
<dbReference type="EMBL" id="NRJG01000056">
    <property type="protein sequence ID" value="RIY38715.1"/>
    <property type="molecule type" value="Genomic_DNA"/>
</dbReference>
<organism evidence="4 5">
    <name type="scientific">Psittacicella hinzii</name>
    <dbReference type="NCBI Taxonomy" id="2028575"/>
    <lineage>
        <taxon>Bacteria</taxon>
        <taxon>Pseudomonadati</taxon>
        <taxon>Pseudomonadota</taxon>
        <taxon>Gammaproteobacteria</taxon>
        <taxon>Pasteurellales</taxon>
        <taxon>Psittacicellaceae</taxon>
        <taxon>Psittacicella</taxon>
    </lineage>
</organism>
<evidence type="ECO:0000256" key="1">
    <source>
        <dbReference type="ARBA" id="ARBA00022603"/>
    </source>
</evidence>
<dbReference type="InterPro" id="IPR012327">
    <property type="entry name" value="MeTrfase_D12"/>
</dbReference>
<evidence type="ECO:0000256" key="3">
    <source>
        <dbReference type="ARBA" id="ARBA00022691"/>
    </source>
</evidence>
<accession>A0A3A1YM26</accession>
<dbReference type="Pfam" id="PF02086">
    <property type="entry name" value="MethyltransfD12"/>
    <property type="match status" value="1"/>
</dbReference>